<keyword evidence="2" id="KW-0812">Transmembrane</keyword>
<dbReference type="EMBL" id="CP020928">
    <property type="protein sequence ID" value="AWF94664.1"/>
    <property type="molecule type" value="Genomic_DNA"/>
</dbReference>
<name>A0A2S1KNW9_9LACO</name>
<dbReference type="Proteomes" id="UP000244870">
    <property type="component" value="Chromosome"/>
</dbReference>
<evidence type="ECO:0000313" key="5">
    <source>
        <dbReference type="Proteomes" id="UP000244870"/>
    </source>
</evidence>
<dbReference type="EMBL" id="VNHC01000002">
    <property type="protein sequence ID" value="TVV26634.1"/>
    <property type="molecule type" value="Genomic_DNA"/>
</dbReference>
<feature type="transmembrane region" description="Helical" evidence="2">
    <location>
        <begin position="34"/>
        <end position="51"/>
    </location>
</feature>
<reference evidence="3 5" key="1">
    <citation type="submission" date="2017-04" db="EMBL/GenBank/DDBJ databases">
        <title>Weissella cibaria strain m2 complete genome.</title>
        <authorList>
            <person name="Pan Q."/>
            <person name="Tan M."/>
            <person name="Yao F."/>
            <person name="Su S."/>
        </authorList>
    </citation>
    <scope>NUCLEOTIDE SEQUENCE [LARGE SCALE GENOMIC DNA]</scope>
    <source>
        <strain evidence="3 5">M2</strain>
    </source>
</reference>
<evidence type="ECO:0000313" key="4">
    <source>
        <dbReference type="EMBL" id="TVV26634.1"/>
    </source>
</evidence>
<evidence type="ECO:0000256" key="1">
    <source>
        <dbReference type="SAM" id="MobiDB-lite"/>
    </source>
</evidence>
<dbReference type="AlphaFoldDB" id="A0A2S1KNW9"/>
<feature type="transmembrane region" description="Helical" evidence="2">
    <location>
        <begin position="63"/>
        <end position="85"/>
    </location>
</feature>
<keyword evidence="2" id="KW-1133">Transmembrane helix</keyword>
<reference evidence="4 6" key="2">
    <citation type="submission" date="2019-07" db="EMBL/GenBank/DDBJ databases">
        <title>Genome sequence of Weissella cibaria GK1.</title>
        <authorList>
            <person name="Choi H.-J."/>
        </authorList>
    </citation>
    <scope>NUCLEOTIDE SEQUENCE [LARGE SCALE GENOMIC DNA]</scope>
    <source>
        <strain evidence="4 6">GK1</strain>
    </source>
</reference>
<feature type="region of interest" description="Disordered" evidence="1">
    <location>
        <begin position="1"/>
        <end position="24"/>
    </location>
</feature>
<evidence type="ECO:0000313" key="6">
    <source>
        <dbReference type="Proteomes" id="UP000320012"/>
    </source>
</evidence>
<organism evidence="3 5">
    <name type="scientific">Weissella cibaria</name>
    <dbReference type="NCBI Taxonomy" id="137591"/>
    <lineage>
        <taxon>Bacteria</taxon>
        <taxon>Bacillati</taxon>
        <taxon>Bacillota</taxon>
        <taxon>Bacilli</taxon>
        <taxon>Lactobacillales</taxon>
        <taxon>Lactobacillaceae</taxon>
        <taxon>Weissella</taxon>
    </lineage>
</organism>
<accession>A0A2S1KNW9</accession>
<evidence type="ECO:0000313" key="3">
    <source>
        <dbReference type="EMBL" id="AWF94664.1"/>
    </source>
</evidence>
<proteinExistence type="predicted"/>
<keyword evidence="2" id="KW-0472">Membrane</keyword>
<dbReference type="Proteomes" id="UP000320012">
    <property type="component" value="Unassembled WGS sequence"/>
</dbReference>
<feature type="compositionally biased region" description="Polar residues" evidence="1">
    <location>
        <begin position="11"/>
        <end position="23"/>
    </location>
</feature>
<feature type="transmembrane region" description="Helical" evidence="2">
    <location>
        <begin position="97"/>
        <end position="122"/>
    </location>
</feature>
<gene>
    <name evidence="3" type="ORF">B6254_0226</name>
    <name evidence="4" type="ORF">FO435_01325</name>
</gene>
<evidence type="ECO:0000256" key="2">
    <source>
        <dbReference type="SAM" id="Phobius"/>
    </source>
</evidence>
<dbReference type="RefSeq" id="WP_145463410.1">
    <property type="nucleotide sequence ID" value="NZ_CP059699.1"/>
</dbReference>
<sequence>MENAVMMSPHSVDTTHVSATPETKVTPRRKAKKFDIVNFLLPVFIGLYGISSVADTMIRPVQVGIVALSLGLLSIAILLGVIRVVRTAVRRNSIKRAILGNLPLFGLIVAWILKAISFSYYFTR</sequence>
<protein>
    <submittedName>
        <fullName evidence="3">Uncharacterized protein</fullName>
    </submittedName>
</protein>